<organism evidence="1 2">
    <name type="scientific">Candidatus Staskawiczbacteria bacterium RIFCSPHIGHO2_02_FULL_42_22</name>
    <dbReference type="NCBI Taxonomy" id="1802207"/>
    <lineage>
        <taxon>Bacteria</taxon>
        <taxon>Candidatus Staskawicziibacteriota</taxon>
    </lineage>
</organism>
<evidence type="ECO:0008006" key="3">
    <source>
        <dbReference type="Google" id="ProtNLM"/>
    </source>
</evidence>
<gene>
    <name evidence="1" type="ORF">A3D44_01120</name>
</gene>
<protein>
    <recommendedName>
        <fullName evidence="3">DHHA1 domain-containing protein</fullName>
    </recommendedName>
</protein>
<dbReference type="Proteomes" id="UP000178820">
    <property type="component" value="Unassembled WGS sequence"/>
</dbReference>
<accession>A0A1G2I369</accession>
<evidence type="ECO:0000313" key="2">
    <source>
        <dbReference type="Proteomes" id="UP000178820"/>
    </source>
</evidence>
<dbReference type="EMBL" id="MHOT01000013">
    <property type="protein sequence ID" value="OGZ69274.1"/>
    <property type="molecule type" value="Genomic_DNA"/>
</dbReference>
<dbReference type="AlphaFoldDB" id="A0A1G2I369"/>
<reference evidence="1 2" key="1">
    <citation type="journal article" date="2016" name="Nat. Commun.">
        <title>Thousands of microbial genomes shed light on interconnected biogeochemical processes in an aquifer system.</title>
        <authorList>
            <person name="Anantharaman K."/>
            <person name="Brown C.T."/>
            <person name="Hug L.A."/>
            <person name="Sharon I."/>
            <person name="Castelle C.J."/>
            <person name="Probst A.J."/>
            <person name="Thomas B.C."/>
            <person name="Singh A."/>
            <person name="Wilkins M.J."/>
            <person name="Karaoz U."/>
            <person name="Brodie E.L."/>
            <person name="Williams K.H."/>
            <person name="Hubbard S.S."/>
            <person name="Banfield J.F."/>
        </authorList>
    </citation>
    <scope>NUCLEOTIDE SEQUENCE [LARGE SCALE GENOMIC DNA]</scope>
</reference>
<evidence type="ECO:0000313" key="1">
    <source>
        <dbReference type="EMBL" id="OGZ69274.1"/>
    </source>
</evidence>
<proteinExistence type="predicted"/>
<sequence length="301" mass="32258">MSANLLFVLGGNDAEMVTGKAVLSLAGEKWIQPNVGWGDHVYSPADLGLEVVPEHEEMANRHGYSCPEKVDARAVGVSTVVFIECGPKDWPKGTPVVVIDHHGTRSGEPASVLQLLEVLNSRTRYNGSIYLGGESKHHQKVGFELSAATRRWVELIAANDAGYIPAMLALGATPDEVARIRALDRSAQGITPAHETEAERALANAEVKGRLTVVMLMHTKTATIADRLFGRCDQLLVASNNGEVNFYGDGALCAKLKEKFDGWSGGSGLGKTGQNAFWGVGEGNGNLAQEVISFITDHLKK</sequence>
<name>A0A1G2I369_9BACT</name>
<comment type="caution">
    <text evidence="1">The sequence shown here is derived from an EMBL/GenBank/DDBJ whole genome shotgun (WGS) entry which is preliminary data.</text>
</comment>